<feature type="domain" description="Phytocyanin" evidence="4">
    <location>
        <begin position="23"/>
        <end position="124"/>
    </location>
</feature>
<evidence type="ECO:0000313" key="6">
    <source>
        <dbReference type="Proteomes" id="UP000825729"/>
    </source>
</evidence>
<evidence type="ECO:0000256" key="3">
    <source>
        <dbReference type="SAM" id="SignalP"/>
    </source>
</evidence>
<gene>
    <name evidence="5" type="ORF">H6P81_019949</name>
</gene>
<protein>
    <recommendedName>
        <fullName evidence="4">Phytocyanin domain-containing protein</fullName>
    </recommendedName>
</protein>
<organism evidence="5 6">
    <name type="scientific">Aristolochia fimbriata</name>
    <name type="common">White veined hardy Dutchman's pipe vine</name>
    <dbReference type="NCBI Taxonomy" id="158543"/>
    <lineage>
        <taxon>Eukaryota</taxon>
        <taxon>Viridiplantae</taxon>
        <taxon>Streptophyta</taxon>
        <taxon>Embryophyta</taxon>
        <taxon>Tracheophyta</taxon>
        <taxon>Spermatophyta</taxon>
        <taxon>Magnoliopsida</taxon>
        <taxon>Magnoliidae</taxon>
        <taxon>Piperales</taxon>
        <taxon>Aristolochiaceae</taxon>
        <taxon>Aristolochia</taxon>
    </lineage>
</organism>
<evidence type="ECO:0000256" key="1">
    <source>
        <dbReference type="ARBA" id="ARBA00023157"/>
    </source>
</evidence>
<dbReference type="EMBL" id="JAINDJ010000008">
    <property type="protein sequence ID" value="KAG9439784.1"/>
    <property type="molecule type" value="Genomic_DNA"/>
</dbReference>
<dbReference type="CDD" id="cd04216">
    <property type="entry name" value="Phytocyanin"/>
    <property type="match status" value="1"/>
</dbReference>
<feature type="signal peptide" evidence="3">
    <location>
        <begin position="1"/>
        <end position="22"/>
    </location>
</feature>
<keyword evidence="3" id="KW-0732">Signal</keyword>
<dbReference type="Gene3D" id="2.60.40.420">
    <property type="entry name" value="Cupredoxins - blue copper proteins"/>
    <property type="match status" value="1"/>
</dbReference>
<sequence>MAPQSFIVVSLIGLLLVTYVQATEHIVGGANGWSFPPNKDHYQKWSEKTKFRVGDTLVFDYTPSADNVIEVSEGDFEKCSQYNVVDMMYDGHSVVRLDKPGKRFFYCGVALHCESGMKFSITVE</sequence>
<dbReference type="GO" id="GO:0005886">
    <property type="term" value="C:plasma membrane"/>
    <property type="evidence" value="ECO:0007669"/>
    <property type="project" value="TreeGrafter"/>
</dbReference>
<keyword evidence="2" id="KW-0325">Glycoprotein</keyword>
<dbReference type="SUPFAM" id="SSF49503">
    <property type="entry name" value="Cupredoxins"/>
    <property type="match status" value="1"/>
</dbReference>
<accession>A0AAV7DU20</accession>
<dbReference type="InterPro" id="IPR003245">
    <property type="entry name" value="Phytocyanin_dom"/>
</dbReference>
<dbReference type="InterPro" id="IPR039391">
    <property type="entry name" value="Phytocyanin-like"/>
</dbReference>
<dbReference type="InterPro" id="IPR008972">
    <property type="entry name" value="Cupredoxin"/>
</dbReference>
<dbReference type="GO" id="GO:0009055">
    <property type="term" value="F:electron transfer activity"/>
    <property type="evidence" value="ECO:0007669"/>
    <property type="project" value="InterPro"/>
</dbReference>
<dbReference type="AlphaFoldDB" id="A0AAV7DU20"/>
<keyword evidence="1" id="KW-1015">Disulfide bond</keyword>
<dbReference type="PANTHER" id="PTHR33021:SF264">
    <property type="entry name" value="OS05G0570900 PROTEIN"/>
    <property type="match status" value="1"/>
</dbReference>
<keyword evidence="6" id="KW-1185">Reference proteome</keyword>
<comment type="caution">
    <text evidence="5">The sequence shown here is derived from an EMBL/GenBank/DDBJ whole genome shotgun (WGS) entry which is preliminary data.</text>
</comment>
<dbReference type="Proteomes" id="UP000825729">
    <property type="component" value="Unassembled WGS sequence"/>
</dbReference>
<dbReference type="Pfam" id="PF02298">
    <property type="entry name" value="Cu_bind_like"/>
    <property type="match status" value="1"/>
</dbReference>
<evidence type="ECO:0000259" key="4">
    <source>
        <dbReference type="PROSITE" id="PS51485"/>
    </source>
</evidence>
<feature type="chain" id="PRO_5043552126" description="Phytocyanin domain-containing protein" evidence="3">
    <location>
        <begin position="23"/>
        <end position="124"/>
    </location>
</feature>
<name>A0AAV7DU20_ARIFI</name>
<evidence type="ECO:0000313" key="5">
    <source>
        <dbReference type="EMBL" id="KAG9439784.1"/>
    </source>
</evidence>
<reference evidence="5 6" key="1">
    <citation type="submission" date="2021-07" db="EMBL/GenBank/DDBJ databases">
        <title>The Aristolochia fimbriata genome: insights into angiosperm evolution, floral development and chemical biosynthesis.</title>
        <authorList>
            <person name="Jiao Y."/>
        </authorList>
    </citation>
    <scope>NUCLEOTIDE SEQUENCE [LARGE SCALE GENOMIC DNA]</scope>
    <source>
        <strain evidence="5">IBCAS-2021</strain>
        <tissue evidence="5">Leaf</tissue>
    </source>
</reference>
<evidence type="ECO:0000256" key="2">
    <source>
        <dbReference type="ARBA" id="ARBA00023180"/>
    </source>
</evidence>
<proteinExistence type="predicted"/>
<dbReference type="FunFam" id="2.60.40.420:FF:000034">
    <property type="entry name" value="Cupredoxin superfamily protein"/>
    <property type="match status" value="1"/>
</dbReference>
<dbReference type="PANTHER" id="PTHR33021">
    <property type="entry name" value="BLUE COPPER PROTEIN"/>
    <property type="match status" value="1"/>
</dbReference>
<dbReference type="PROSITE" id="PS51485">
    <property type="entry name" value="PHYTOCYANIN"/>
    <property type="match status" value="1"/>
</dbReference>